<dbReference type="RefSeq" id="WP_007618267.1">
    <property type="nucleotide sequence ID" value="NZ_BAEO01000017.1"/>
</dbReference>
<protein>
    <recommendedName>
        <fullName evidence="3">Transmembrane protein</fullName>
    </recommendedName>
</protein>
<name>K6XCT0_9ALTE</name>
<dbReference type="EMBL" id="BAEO01000017">
    <property type="protein sequence ID" value="GAC18434.1"/>
    <property type="molecule type" value="Genomic_DNA"/>
</dbReference>
<reference evidence="1 2" key="1">
    <citation type="journal article" date="2017" name="Antonie Van Leeuwenhoek">
        <title>Rhizobium rhizosphaerae sp. nov., a novel species isolated from rice rhizosphere.</title>
        <authorList>
            <person name="Zhao J.J."/>
            <person name="Zhang J."/>
            <person name="Zhang R.J."/>
            <person name="Zhang C.W."/>
            <person name="Yin H.Q."/>
            <person name="Zhang X.X."/>
        </authorList>
    </citation>
    <scope>NUCLEOTIDE SEQUENCE [LARGE SCALE GENOMIC DNA]</scope>
    <source>
        <strain evidence="1 2">BSs20135</strain>
    </source>
</reference>
<sequence length="271" mass="31501">MTAWNYDFIQQLPMLPMQQLATHFGLSGFTDWPNAQGLNDLKTLSGNLHIPNFVCQSQINGSEYYYEQIIHQQHIIPTRPNSWHDLFNGLIWLQFPQTKRLLNQQHVEDIEQHGLSPRTLRRNNLTHFDECGVILTYQRGSVAEQQIKDLTMHKWQAVFIENRSIWGKQLNSFMFGHANLEMLLQPFIGLTGKWLALEVDDQFSSISYTEQLKLIDELLVIHIKQNNIFANKKPLYPIPLLGIPDVWDANINPAFYANTDYFRPAAPLKND</sequence>
<dbReference type="InterPro" id="IPR021390">
    <property type="entry name" value="DUF3025"/>
</dbReference>
<evidence type="ECO:0000313" key="2">
    <source>
        <dbReference type="Proteomes" id="UP000006327"/>
    </source>
</evidence>
<dbReference type="STRING" id="493475.GARC_1459"/>
<dbReference type="Pfam" id="PF11227">
    <property type="entry name" value="DUF3025"/>
    <property type="match status" value="1"/>
</dbReference>
<organism evidence="1 2">
    <name type="scientific">Paraglaciecola arctica BSs20135</name>
    <dbReference type="NCBI Taxonomy" id="493475"/>
    <lineage>
        <taxon>Bacteria</taxon>
        <taxon>Pseudomonadati</taxon>
        <taxon>Pseudomonadota</taxon>
        <taxon>Gammaproteobacteria</taxon>
        <taxon>Alteromonadales</taxon>
        <taxon>Alteromonadaceae</taxon>
        <taxon>Paraglaciecola</taxon>
    </lineage>
</organism>
<dbReference type="Proteomes" id="UP000006327">
    <property type="component" value="Unassembled WGS sequence"/>
</dbReference>
<dbReference type="AlphaFoldDB" id="K6XCT0"/>
<keyword evidence="2" id="KW-1185">Reference proteome</keyword>
<evidence type="ECO:0000313" key="1">
    <source>
        <dbReference type="EMBL" id="GAC18434.1"/>
    </source>
</evidence>
<evidence type="ECO:0008006" key="3">
    <source>
        <dbReference type="Google" id="ProtNLM"/>
    </source>
</evidence>
<gene>
    <name evidence="1" type="ORF">GARC_1459</name>
</gene>
<proteinExistence type="predicted"/>
<comment type="caution">
    <text evidence="1">The sequence shown here is derived from an EMBL/GenBank/DDBJ whole genome shotgun (WGS) entry which is preliminary data.</text>
</comment>
<accession>K6XCT0</accession>
<dbReference type="eggNOG" id="ENOG502ZBX5">
    <property type="taxonomic scope" value="Bacteria"/>
</dbReference>